<reference evidence="3" key="2">
    <citation type="submission" date="2023-01" db="EMBL/GenBank/DDBJ databases">
        <authorList>
            <person name="Petersen C."/>
        </authorList>
    </citation>
    <scope>NUCLEOTIDE SEQUENCE</scope>
    <source>
        <strain evidence="3">IBT 15450</strain>
    </source>
</reference>
<comment type="similarity">
    <text evidence="1">Belongs to the short-chain dehydrogenases/reductases (SDR) family.</text>
</comment>
<dbReference type="PANTHER" id="PTHR43008">
    <property type="entry name" value="BENZIL REDUCTASE"/>
    <property type="match status" value="1"/>
</dbReference>
<dbReference type="InterPro" id="IPR036291">
    <property type="entry name" value="NAD(P)-bd_dom_sf"/>
</dbReference>
<name>A0AAD6IH19_PENCN</name>
<protein>
    <submittedName>
        <fullName evidence="3">Uncharacterized protein</fullName>
    </submittedName>
</protein>
<gene>
    <name evidence="3" type="ORF">N7460_003482</name>
</gene>
<dbReference type="EMBL" id="JAQJZL010000003">
    <property type="protein sequence ID" value="KAJ6047335.1"/>
    <property type="molecule type" value="Genomic_DNA"/>
</dbReference>
<reference evidence="3" key="1">
    <citation type="journal article" date="2023" name="IMA Fungus">
        <title>Comparative genomic study of the Penicillium genus elucidates a diverse pangenome and 15 lateral gene transfer events.</title>
        <authorList>
            <person name="Petersen C."/>
            <person name="Sorensen T."/>
            <person name="Nielsen M.R."/>
            <person name="Sondergaard T.E."/>
            <person name="Sorensen J.L."/>
            <person name="Fitzpatrick D.A."/>
            <person name="Frisvad J.C."/>
            <person name="Nielsen K.L."/>
        </authorList>
    </citation>
    <scope>NUCLEOTIDE SEQUENCE</scope>
    <source>
        <strain evidence="3">IBT 15450</strain>
    </source>
</reference>
<dbReference type="Proteomes" id="UP001219568">
    <property type="component" value="Unassembled WGS sequence"/>
</dbReference>
<evidence type="ECO:0000313" key="4">
    <source>
        <dbReference type="Proteomes" id="UP001219568"/>
    </source>
</evidence>
<accession>A0AAD6IH19</accession>
<keyword evidence="4" id="KW-1185">Reference proteome</keyword>
<dbReference type="InterPro" id="IPR002347">
    <property type="entry name" value="SDR_fam"/>
</dbReference>
<dbReference type="GO" id="GO:0016616">
    <property type="term" value="F:oxidoreductase activity, acting on the CH-OH group of donors, NAD or NADP as acceptor"/>
    <property type="evidence" value="ECO:0007669"/>
    <property type="project" value="UniProtKB-ARBA"/>
</dbReference>
<organism evidence="3 4">
    <name type="scientific">Penicillium canescens</name>
    <dbReference type="NCBI Taxonomy" id="5083"/>
    <lineage>
        <taxon>Eukaryota</taxon>
        <taxon>Fungi</taxon>
        <taxon>Dikarya</taxon>
        <taxon>Ascomycota</taxon>
        <taxon>Pezizomycotina</taxon>
        <taxon>Eurotiomycetes</taxon>
        <taxon>Eurotiomycetidae</taxon>
        <taxon>Eurotiales</taxon>
        <taxon>Aspergillaceae</taxon>
        <taxon>Penicillium</taxon>
    </lineage>
</organism>
<dbReference type="PANTHER" id="PTHR43008:SF8">
    <property type="entry name" value="BENZIL REDUCTASE ((S)-BENZOIN FORMING) IRC24"/>
    <property type="match status" value="1"/>
</dbReference>
<dbReference type="SUPFAM" id="SSF51735">
    <property type="entry name" value="NAD(P)-binding Rossmann-fold domains"/>
    <property type="match status" value="1"/>
</dbReference>
<dbReference type="Pfam" id="PF00106">
    <property type="entry name" value="adh_short"/>
    <property type="match status" value="1"/>
</dbReference>
<dbReference type="Gene3D" id="3.40.50.720">
    <property type="entry name" value="NAD(P)-binding Rossmann-like Domain"/>
    <property type="match status" value="1"/>
</dbReference>
<comment type="caution">
    <text evidence="3">The sequence shown here is derived from an EMBL/GenBank/DDBJ whole genome shotgun (WGS) entry which is preliminary data.</text>
</comment>
<evidence type="ECO:0000313" key="3">
    <source>
        <dbReference type="EMBL" id="KAJ6047335.1"/>
    </source>
</evidence>
<evidence type="ECO:0000256" key="2">
    <source>
        <dbReference type="ARBA" id="ARBA00023002"/>
    </source>
</evidence>
<dbReference type="AlphaFoldDB" id="A0AAD6IH19"/>
<keyword evidence="2" id="KW-0560">Oxidoreductase</keyword>
<evidence type="ECO:0000256" key="1">
    <source>
        <dbReference type="ARBA" id="ARBA00006484"/>
    </source>
</evidence>
<sequence>MLTKFGKLDALINNAGVQLDPQLAAGELSQREMWNQLWNINTVGTQIVTSTFIRLLLQSPDPRLLFITSGTSTLAGTENLTLPVNCYPPGGGLRLNLVLQPSAARNVA</sequence>
<proteinExistence type="inferred from homology"/>
<dbReference type="GO" id="GO:0050664">
    <property type="term" value="F:oxidoreductase activity, acting on NAD(P)H, oxygen as acceptor"/>
    <property type="evidence" value="ECO:0007669"/>
    <property type="project" value="TreeGrafter"/>
</dbReference>